<dbReference type="EMBL" id="CAKXAJ010025907">
    <property type="protein sequence ID" value="CAH2245447.1"/>
    <property type="molecule type" value="Genomic_DNA"/>
</dbReference>
<keyword evidence="2" id="KW-1185">Reference proteome</keyword>
<accession>A0A8S4S1X2</accession>
<dbReference type="AlphaFoldDB" id="A0A8S4S1X2"/>
<sequence length="115" mass="12819">MSPGQQLNPMKFVSTIEDNSIIRIQEAGITHAALLSEQWIQNEIRFHTKFGVRILNYDSAEIFRELRQLGESARQEDRVSSGRAAVSRLAAPAPGIVSDGTQSTPAFHEYTSLYV</sequence>
<dbReference type="Proteomes" id="UP000838756">
    <property type="component" value="Unassembled WGS sequence"/>
</dbReference>
<protein>
    <submittedName>
        <fullName evidence="1">Jg8707 protein</fullName>
    </submittedName>
</protein>
<reference evidence="1" key="1">
    <citation type="submission" date="2022-03" db="EMBL/GenBank/DDBJ databases">
        <authorList>
            <person name="Lindestad O."/>
        </authorList>
    </citation>
    <scope>NUCLEOTIDE SEQUENCE</scope>
</reference>
<proteinExistence type="predicted"/>
<comment type="caution">
    <text evidence="1">The sequence shown here is derived from an EMBL/GenBank/DDBJ whole genome shotgun (WGS) entry which is preliminary data.</text>
</comment>
<evidence type="ECO:0000313" key="1">
    <source>
        <dbReference type="EMBL" id="CAH2245447.1"/>
    </source>
</evidence>
<evidence type="ECO:0000313" key="2">
    <source>
        <dbReference type="Proteomes" id="UP000838756"/>
    </source>
</evidence>
<organism evidence="1 2">
    <name type="scientific">Pararge aegeria aegeria</name>
    <dbReference type="NCBI Taxonomy" id="348720"/>
    <lineage>
        <taxon>Eukaryota</taxon>
        <taxon>Metazoa</taxon>
        <taxon>Ecdysozoa</taxon>
        <taxon>Arthropoda</taxon>
        <taxon>Hexapoda</taxon>
        <taxon>Insecta</taxon>
        <taxon>Pterygota</taxon>
        <taxon>Neoptera</taxon>
        <taxon>Endopterygota</taxon>
        <taxon>Lepidoptera</taxon>
        <taxon>Glossata</taxon>
        <taxon>Ditrysia</taxon>
        <taxon>Papilionoidea</taxon>
        <taxon>Nymphalidae</taxon>
        <taxon>Satyrinae</taxon>
        <taxon>Satyrini</taxon>
        <taxon>Parargina</taxon>
        <taxon>Pararge</taxon>
    </lineage>
</organism>
<name>A0A8S4S1X2_9NEOP</name>
<gene>
    <name evidence="1" type="primary">jg8707</name>
    <name evidence="1" type="ORF">PAEG_LOCUS21094</name>
</gene>
<dbReference type="OrthoDB" id="10467429at2759"/>